<evidence type="ECO:0000313" key="2">
    <source>
        <dbReference type="EMBL" id="SPD07938.1"/>
    </source>
</evidence>
<feature type="compositionally biased region" description="Basic and acidic residues" evidence="1">
    <location>
        <begin position="378"/>
        <end position="393"/>
    </location>
</feature>
<dbReference type="EMBL" id="OIVN01002984">
    <property type="protein sequence ID" value="SPD07938.1"/>
    <property type="molecule type" value="Genomic_DNA"/>
</dbReference>
<feature type="region of interest" description="Disordered" evidence="1">
    <location>
        <begin position="1"/>
        <end position="26"/>
    </location>
</feature>
<name>A0A2N9H7U1_FAGSY</name>
<feature type="region of interest" description="Disordered" evidence="1">
    <location>
        <begin position="505"/>
        <end position="528"/>
    </location>
</feature>
<feature type="region of interest" description="Disordered" evidence="1">
    <location>
        <begin position="548"/>
        <end position="575"/>
    </location>
</feature>
<evidence type="ECO:0000256" key="1">
    <source>
        <dbReference type="SAM" id="MobiDB-lite"/>
    </source>
</evidence>
<protein>
    <recommendedName>
        <fullName evidence="3">Aminotransferase-like plant mobile domain-containing protein</fullName>
    </recommendedName>
</protein>
<evidence type="ECO:0008006" key="3">
    <source>
        <dbReference type="Google" id="ProtNLM"/>
    </source>
</evidence>
<feature type="region of interest" description="Disordered" evidence="1">
    <location>
        <begin position="360"/>
        <end position="411"/>
    </location>
</feature>
<dbReference type="AlphaFoldDB" id="A0A2N9H7U1"/>
<feature type="region of interest" description="Disordered" evidence="1">
    <location>
        <begin position="631"/>
        <end position="656"/>
    </location>
</feature>
<sequence>MRQWRREAQGTMVTVATSGSGSPESLEEVLGQPTIDPWYRSGERFPFVPVNPLTTNRRNWEWLCSRVAGWEAWIDSELANREFCDLFGASRRTPLHSYLKLYTQLDLLHAEELIGVSCHIIATAFNSSILHIFLWEHALEYITKGRKPYEARNKFTAMPEEVAAHVGDFQEDVPAVYRWVDMRSLTYLSAINAGWLPVLSSGRLQFTAYSAYRVRRQFNFDQEVLAVMGIAAGEIPIINPFLKAKAFTYWSGIAPRVIVPSGDRVGVYITGMVNCWRELMAAMVEFRNNGRGDISHLLQSYISPLPHPRLFVAMNTMTTYANHQSLGYSVWYQEESRWMIYGNHHLPLWLRDHPHIPAPGKVASSRGRMTAQAGTPVAKEKQSSRFKKREAPSRDSPAQASKKKKTTAARASRGVIILGTAAQDPLPVEKSAAQGVSAPVSKKPIRKTRAGKRTFVPLAFSNVLTSIAARVAARKSTRGIVYSERRSKQRADMLNRVPIVIPDDLDSSSFSSDKGDPSGAVAEGVENEDIEVDAAETVSDAETVAAEVNSVDESTASGASSGGEGMVAGTSTEEDEVSMDELEAAEASFDNTPVASASNPRFVERAVDEHTTAGVVTSAARAVETTPITIISSGGTAQGHPSESGSHADPLLLDSSPSTRHYVRRARRGSIVSTDSERTISATIRVPIPPSPLHESSGTAPTPVGIAAVVSATITIQDSEAVPAAAEEVPGSEEVPAHIPDILEGNIVESIPINKNLVISTDFGTGMTQVARVEVAANEDPVQTNATLGSDVPAGEGVFAQDPADDVSIEDMADTHDSYDEVLAEIEDHVAGTQVANMELDGHGLMPICCPPSGEPGLMPSCCSPSGPLAGSSNEAIAKEERGHQTAVVESAIRGQPGLLSAARSATLGSSVLTDMDAFFREFDQMSVSSRHAEHFWIFDDAKADFEEFRVPQEGIRFLKALWEKYGSCSSYFRLGVHVGSSMLTLLCCVLAHIEHTRLEDIIEVHILEWKAVVQEITREGFKFSFILDYLRRLARDMFSRRILAELRVVEARAAALRDALSIIAPNPWDLVFAKGVSTESHAESALYGLLA</sequence>
<proteinExistence type="predicted"/>
<accession>A0A2N9H7U1</accession>
<reference evidence="2" key="1">
    <citation type="submission" date="2018-02" db="EMBL/GenBank/DDBJ databases">
        <authorList>
            <person name="Cohen D.B."/>
            <person name="Kent A.D."/>
        </authorList>
    </citation>
    <scope>NUCLEOTIDE SEQUENCE</scope>
</reference>
<organism evidence="2">
    <name type="scientific">Fagus sylvatica</name>
    <name type="common">Beechnut</name>
    <dbReference type="NCBI Taxonomy" id="28930"/>
    <lineage>
        <taxon>Eukaryota</taxon>
        <taxon>Viridiplantae</taxon>
        <taxon>Streptophyta</taxon>
        <taxon>Embryophyta</taxon>
        <taxon>Tracheophyta</taxon>
        <taxon>Spermatophyta</taxon>
        <taxon>Magnoliopsida</taxon>
        <taxon>eudicotyledons</taxon>
        <taxon>Gunneridae</taxon>
        <taxon>Pentapetalae</taxon>
        <taxon>rosids</taxon>
        <taxon>fabids</taxon>
        <taxon>Fagales</taxon>
        <taxon>Fagaceae</taxon>
        <taxon>Fagus</taxon>
    </lineage>
</organism>
<gene>
    <name evidence="2" type="ORF">FSB_LOCUS35820</name>
</gene>
<feature type="compositionally biased region" description="Polar residues" evidence="1">
    <location>
        <begin position="11"/>
        <end position="23"/>
    </location>
</feature>